<accession>A0A9J5W6N3</accession>
<dbReference type="AlphaFoldDB" id="A0A9J5W6N3"/>
<sequence length="248" mass="28965">MDIVVDGSRPILRINDILRSLIEPTNLNNDNESVEKENLGDQSKESFYDKSNDILGDDSMNKYDHSVDVEEQPVDEEHEFRSKPNHSFFDGTNFYMHQTFSIKSELQLLLAEATTRKSFDFATKFENLRVNHHCGDSLYLYYNAAKTYSLEEFNNHFAEFKDKYPEVLVVLKHEVDFEKGSRAHFTGSMYDVMIINITESLNAMLIDEREYPVTSIFNSIAKRFGELFRERHAYVLKSKGLKWCRLAK</sequence>
<comment type="caution">
    <text evidence="1">The sequence shown here is derived from an EMBL/GenBank/DDBJ whole genome shotgun (WGS) entry which is preliminary data.</text>
</comment>
<dbReference type="EMBL" id="JACXVP010000012">
    <property type="protein sequence ID" value="KAG5570876.1"/>
    <property type="molecule type" value="Genomic_DNA"/>
</dbReference>
<evidence type="ECO:0000313" key="2">
    <source>
        <dbReference type="Proteomes" id="UP000824120"/>
    </source>
</evidence>
<evidence type="ECO:0000313" key="1">
    <source>
        <dbReference type="EMBL" id="KAG5570876.1"/>
    </source>
</evidence>
<proteinExistence type="predicted"/>
<name>A0A9J5W6N3_SOLCO</name>
<keyword evidence="2" id="KW-1185">Reference proteome</keyword>
<reference evidence="1 2" key="1">
    <citation type="submission" date="2020-09" db="EMBL/GenBank/DDBJ databases">
        <title>De no assembly of potato wild relative species, Solanum commersonii.</title>
        <authorList>
            <person name="Cho K."/>
        </authorList>
    </citation>
    <scope>NUCLEOTIDE SEQUENCE [LARGE SCALE GENOMIC DNA]</scope>
    <source>
        <strain evidence="1">LZ3.2</strain>
        <tissue evidence="1">Leaf</tissue>
    </source>
</reference>
<dbReference type="Proteomes" id="UP000824120">
    <property type="component" value="Chromosome 12"/>
</dbReference>
<protein>
    <submittedName>
        <fullName evidence="1">Uncharacterized protein</fullName>
    </submittedName>
</protein>
<gene>
    <name evidence="1" type="ORF">H5410_060642</name>
</gene>
<organism evidence="1 2">
    <name type="scientific">Solanum commersonii</name>
    <name type="common">Commerson's wild potato</name>
    <name type="synonym">Commerson's nightshade</name>
    <dbReference type="NCBI Taxonomy" id="4109"/>
    <lineage>
        <taxon>Eukaryota</taxon>
        <taxon>Viridiplantae</taxon>
        <taxon>Streptophyta</taxon>
        <taxon>Embryophyta</taxon>
        <taxon>Tracheophyta</taxon>
        <taxon>Spermatophyta</taxon>
        <taxon>Magnoliopsida</taxon>
        <taxon>eudicotyledons</taxon>
        <taxon>Gunneridae</taxon>
        <taxon>Pentapetalae</taxon>
        <taxon>asterids</taxon>
        <taxon>lamiids</taxon>
        <taxon>Solanales</taxon>
        <taxon>Solanaceae</taxon>
        <taxon>Solanoideae</taxon>
        <taxon>Solaneae</taxon>
        <taxon>Solanum</taxon>
    </lineage>
</organism>